<name>X5MP39_9HYPH</name>
<evidence type="ECO:0000256" key="1">
    <source>
        <dbReference type="ARBA" id="ARBA00005495"/>
    </source>
</evidence>
<evidence type="ECO:0000313" key="6">
    <source>
        <dbReference type="Proteomes" id="UP000032160"/>
    </source>
</evidence>
<dbReference type="STRING" id="1458461.BN1012_Phect2658"/>
<dbReference type="SUPFAM" id="SSF51316">
    <property type="entry name" value="Mss4-like"/>
    <property type="match status" value="1"/>
</dbReference>
<dbReference type="RefSeq" id="WP_043948811.1">
    <property type="nucleotide sequence ID" value="NZ_HG966617.1"/>
</dbReference>
<dbReference type="PATRIC" id="fig|1458461.3.peg.2663"/>
<dbReference type="InterPro" id="IPR052355">
    <property type="entry name" value="CENP-V-like"/>
</dbReference>
<dbReference type="KEGG" id="pect:BN1012_Phect2658"/>
<dbReference type="PANTHER" id="PTHR28620:SF1">
    <property type="entry name" value="CENP-V_GFA DOMAIN-CONTAINING PROTEIN"/>
    <property type="match status" value="1"/>
</dbReference>
<gene>
    <name evidence="5" type="ORF">BN1012_Phect2658</name>
</gene>
<reference evidence="5 6" key="1">
    <citation type="journal article" date="2014" name="Front. Genet.">
        <title>Genome and metabolic network of "Candidatus Phaeomarinobacter ectocarpi" Ec32, a new candidate genus of Alphaproteobacteria frequently associated with brown algae.</title>
        <authorList>
            <person name="Dittami S.M."/>
            <person name="Barbeyron T."/>
            <person name="Boyen C."/>
            <person name="Cambefort J."/>
            <person name="Collet G."/>
            <person name="Delage L."/>
            <person name="Gobet A."/>
            <person name="Groisillier A."/>
            <person name="Leblanc C."/>
            <person name="Michel G."/>
            <person name="Scornet D."/>
            <person name="Siegel A."/>
            <person name="Tapia J.E."/>
            <person name="Tonon T."/>
        </authorList>
    </citation>
    <scope>NUCLEOTIDE SEQUENCE [LARGE SCALE GENOMIC DNA]</scope>
    <source>
        <strain evidence="5 6">Ec32</strain>
    </source>
</reference>
<dbReference type="GO" id="GO:0016846">
    <property type="term" value="F:carbon-sulfur lyase activity"/>
    <property type="evidence" value="ECO:0007669"/>
    <property type="project" value="InterPro"/>
</dbReference>
<protein>
    <submittedName>
        <fullName evidence="5">Gfa-like protein</fullName>
    </submittedName>
</protein>
<dbReference type="Gene3D" id="2.170.150.70">
    <property type="match status" value="1"/>
</dbReference>
<evidence type="ECO:0000256" key="2">
    <source>
        <dbReference type="ARBA" id="ARBA00022723"/>
    </source>
</evidence>
<dbReference type="InterPro" id="IPR011057">
    <property type="entry name" value="Mss4-like_sf"/>
</dbReference>
<evidence type="ECO:0000313" key="5">
    <source>
        <dbReference type="EMBL" id="CDO60871.1"/>
    </source>
</evidence>
<dbReference type="PROSITE" id="PS51891">
    <property type="entry name" value="CENP_V_GFA"/>
    <property type="match status" value="1"/>
</dbReference>
<dbReference type="Proteomes" id="UP000032160">
    <property type="component" value="Chromosome I"/>
</dbReference>
<dbReference type="PANTHER" id="PTHR28620">
    <property type="entry name" value="CENTROMERE PROTEIN V"/>
    <property type="match status" value="1"/>
</dbReference>
<dbReference type="AlphaFoldDB" id="X5MP39"/>
<comment type="similarity">
    <text evidence="1">Belongs to the Gfa family.</text>
</comment>
<organism evidence="5 6">
    <name type="scientific">Candidatus Phaeomarinibacter ectocarpi</name>
    <dbReference type="NCBI Taxonomy" id="1458461"/>
    <lineage>
        <taxon>Bacteria</taxon>
        <taxon>Pseudomonadati</taxon>
        <taxon>Pseudomonadota</taxon>
        <taxon>Alphaproteobacteria</taxon>
        <taxon>Hyphomicrobiales</taxon>
        <taxon>Parvibaculaceae</taxon>
        <taxon>Candidatus Phaeomarinibacter</taxon>
    </lineage>
</organism>
<evidence type="ECO:0000256" key="3">
    <source>
        <dbReference type="ARBA" id="ARBA00022833"/>
    </source>
</evidence>
<dbReference type="EMBL" id="HG966617">
    <property type="protein sequence ID" value="CDO60871.1"/>
    <property type="molecule type" value="Genomic_DNA"/>
</dbReference>
<keyword evidence="3" id="KW-0862">Zinc</keyword>
<evidence type="ECO:0000259" key="4">
    <source>
        <dbReference type="PROSITE" id="PS51891"/>
    </source>
</evidence>
<dbReference type="InterPro" id="IPR006913">
    <property type="entry name" value="CENP-V/GFA"/>
</dbReference>
<proteinExistence type="inferred from homology"/>
<dbReference type="HOGENOM" id="CLU_055491_7_5_5"/>
<dbReference type="OrthoDB" id="9805575at2"/>
<accession>X5MP39</accession>
<sequence>MPTFSGSCHCGAITFAIDADDADRDLYRCNCSLCTKKAIIMKPVRREDFQLTGGEAALSSYKWNQQIAEHFFCSRCGVYTHHKRRSDPSQISVNFGCLDNAIIPPEHEVGLVDGAKLE</sequence>
<feature type="domain" description="CENP-V/GFA" evidence="4">
    <location>
        <begin position="4"/>
        <end position="118"/>
    </location>
</feature>
<keyword evidence="2" id="KW-0479">Metal-binding</keyword>
<dbReference type="GO" id="GO:0046872">
    <property type="term" value="F:metal ion binding"/>
    <property type="evidence" value="ECO:0007669"/>
    <property type="project" value="UniProtKB-KW"/>
</dbReference>
<keyword evidence="6" id="KW-1185">Reference proteome</keyword>
<dbReference type="Pfam" id="PF04828">
    <property type="entry name" value="GFA"/>
    <property type="match status" value="1"/>
</dbReference>